<accession>A0A1Y1QNM5</accession>
<name>A0A1Y1QNM5_9GAMM</name>
<gene>
    <name evidence="2" type="ORF">BWK73_20990</name>
</gene>
<sequence length="259" mass="27503">MNAIRNTLTRAAQVITFSALAVASVDAAAAVKFRVGFDAASNQYAVYMTPDSVPSPDMLLSAQVTLVVPHAADAKRFSVENISSNIPGINWVDHSRVDAPKENQAADYISLGYYFSGSKVSAFGWVAGQEKQILTFSSKQGCVAGVKLIDSKDAFNQLPNSAGTNPGNDFLNVGWKMTNAYIGNYGDAVTCSAPSMTATTTTTTVTTTPAACVPTSKDAENLKRIAALKVLKTEATSVTRQKEIDALIGRYQNKLSCKA</sequence>
<dbReference type="AlphaFoldDB" id="A0A1Y1QNM5"/>
<protein>
    <submittedName>
        <fullName evidence="2">Uncharacterized protein</fullName>
    </submittedName>
</protein>
<reference evidence="2 3" key="1">
    <citation type="submission" date="2017-01" db="EMBL/GenBank/DDBJ databases">
        <title>Novel large sulfur bacteria in the metagenomes of groundwater-fed chemosynthetic microbial mats in the Lake Huron basin.</title>
        <authorList>
            <person name="Sharrar A.M."/>
            <person name="Flood B.E."/>
            <person name="Bailey J.V."/>
            <person name="Jones D.S."/>
            <person name="Biddanda B."/>
            <person name="Ruberg S.A."/>
            <person name="Marcus D.N."/>
            <person name="Dick G.J."/>
        </authorList>
    </citation>
    <scope>NUCLEOTIDE SEQUENCE [LARGE SCALE GENOMIC DNA]</scope>
    <source>
        <strain evidence="2">A8</strain>
    </source>
</reference>
<comment type="caution">
    <text evidence="2">The sequence shown here is derived from an EMBL/GenBank/DDBJ whole genome shotgun (WGS) entry which is preliminary data.</text>
</comment>
<evidence type="ECO:0000313" key="3">
    <source>
        <dbReference type="Proteomes" id="UP000192491"/>
    </source>
</evidence>
<evidence type="ECO:0000256" key="1">
    <source>
        <dbReference type="SAM" id="SignalP"/>
    </source>
</evidence>
<dbReference type="Proteomes" id="UP000192491">
    <property type="component" value="Unassembled WGS sequence"/>
</dbReference>
<feature type="signal peptide" evidence="1">
    <location>
        <begin position="1"/>
        <end position="21"/>
    </location>
</feature>
<keyword evidence="1" id="KW-0732">Signal</keyword>
<proteinExistence type="predicted"/>
<feature type="chain" id="PRO_5013141358" evidence="1">
    <location>
        <begin position="22"/>
        <end position="259"/>
    </location>
</feature>
<organism evidence="2 3">
    <name type="scientific">Thiothrix lacustris</name>
    <dbReference type="NCBI Taxonomy" id="525917"/>
    <lineage>
        <taxon>Bacteria</taxon>
        <taxon>Pseudomonadati</taxon>
        <taxon>Pseudomonadota</taxon>
        <taxon>Gammaproteobacteria</taxon>
        <taxon>Thiotrichales</taxon>
        <taxon>Thiotrichaceae</taxon>
        <taxon>Thiothrix</taxon>
    </lineage>
</organism>
<dbReference type="EMBL" id="MTEJ01000121">
    <property type="protein sequence ID" value="OQX10150.1"/>
    <property type="molecule type" value="Genomic_DNA"/>
</dbReference>
<evidence type="ECO:0000313" key="2">
    <source>
        <dbReference type="EMBL" id="OQX10150.1"/>
    </source>
</evidence>